<keyword evidence="2" id="KW-1185">Reference proteome</keyword>
<proteinExistence type="predicted"/>
<evidence type="ECO:0000313" key="2">
    <source>
        <dbReference type="Proteomes" id="UP000789901"/>
    </source>
</evidence>
<accession>A0ABN7XH84</accession>
<dbReference type="EMBL" id="CAJVQB010139574">
    <property type="protein sequence ID" value="CAG8854542.1"/>
    <property type="molecule type" value="Genomic_DNA"/>
</dbReference>
<protein>
    <submittedName>
        <fullName evidence="1">38403_t:CDS:1</fullName>
    </submittedName>
</protein>
<sequence>LALVGNFNNLDFLLAKRILSEKSYQKKVRIAEYRKEKTANPTNMDYEEGDGAPYREKIMKHNVEIESELKPIIGI</sequence>
<gene>
    <name evidence="1" type="ORF">GMARGA_LOCUS43363</name>
</gene>
<comment type="caution">
    <text evidence="1">The sequence shown here is derived from an EMBL/GenBank/DDBJ whole genome shotgun (WGS) entry which is preliminary data.</text>
</comment>
<feature type="non-terminal residue" evidence="1">
    <location>
        <position position="1"/>
    </location>
</feature>
<organism evidence="1 2">
    <name type="scientific">Gigaspora margarita</name>
    <dbReference type="NCBI Taxonomy" id="4874"/>
    <lineage>
        <taxon>Eukaryota</taxon>
        <taxon>Fungi</taxon>
        <taxon>Fungi incertae sedis</taxon>
        <taxon>Mucoromycota</taxon>
        <taxon>Glomeromycotina</taxon>
        <taxon>Glomeromycetes</taxon>
        <taxon>Diversisporales</taxon>
        <taxon>Gigasporaceae</taxon>
        <taxon>Gigaspora</taxon>
    </lineage>
</organism>
<evidence type="ECO:0000313" key="1">
    <source>
        <dbReference type="EMBL" id="CAG8854542.1"/>
    </source>
</evidence>
<dbReference type="Proteomes" id="UP000789901">
    <property type="component" value="Unassembled WGS sequence"/>
</dbReference>
<name>A0ABN7XH84_GIGMA</name>
<reference evidence="1 2" key="1">
    <citation type="submission" date="2021-06" db="EMBL/GenBank/DDBJ databases">
        <authorList>
            <person name="Kallberg Y."/>
            <person name="Tangrot J."/>
            <person name="Rosling A."/>
        </authorList>
    </citation>
    <scope>NUCLEOTIDE SEQUENCE [LARGE SCALE GENOMIC DNA]</scope>
    <source>
        <strain evidence="1 2">120-4 pot B 10/14</strain>
    </source>
</reference>